<dbReference type="Gene3D" id="3.30.950.30">
    <property type="entry name" value="Schlafen, AAA domain"/>
    <property type="match status" value="1"/>
</dbReference>
<dbReference type="RefSeq" id="WP_277865317.1">
    <property type="nucleotide sequence ID" value="NZ_JAKKUT010000001.1"/>
</dbReference>
<name>A0ABT6EVU2_9SYNE</name>
<dbReference type="EMBL" id="JAKKUT010000001">
    <property type="protein sequence ID" value="MDG2989391.1"/>
    <property type="molecule type" value="Genomic_DNA"/>
</dbReference>
<reference evidence="2" key="2">
    <citation type="submission" date="2022-01" db="EMBL/GenBank/DDBJ databases">
        <authorList>
            <person name="Zivanovic Y."/>
            <person name="Moreira D."/>
            <person name="Lopez-Garcia P."/>
        </authorList>
    </citation>
    <scope>NUCLEOTIDE SEQUENCE</scope>
    <source>
        <strain evidence="2">G9</strain>
    </source>
</reference>
<proteinExistence type="predicted"/>
<protein>
    <submittedName>
        <fullName evidence="2">DNA binding domain-containing protein</fullName>
    </submittedName>
</protein>
<evidence type="ECO:0000313" key="2">
    <source>
        <dbReference type="EMBL" id="MDG2989391.1"/>
    </source>
</evidence>
<dbReference type="InterPro" id="IPR038461">
    <property type="entry name" value="Schlafen_AlbA_2_dom_sf"/>
</dbReference>
<dbReference type="Pfam" id="PF13749">
    <property type="entry name" value="HATPase_c_4"/>
    <property type="match status" value="1"/>
</dbReference>
<dbReference type="PANTHER" id="PTHR30595:SF6">
    <property type="entry name" value="SCHLAFEN ALBA-2 DOMAIN-CONTAINING PROTEIN"/>
    <property type="match status" value="1"/>
</dbReference>
<dbReference type="InterPro" id="IPR007421">
    <property type="entry name" value="Schlafen_AlbA_2_dom"/>
</dbReference>
<gene>
    <name evidence="2" type="ORF">L3556_00370</name>
</gene>
<dbReference type="Pfam" id="PF04326">
    <property type="entry name" value="SLFN_AlbA_2"/>
    <property type="match status" value="1"/>
</dbReference>
<keyword evidence="3" id="KW-1185">Reference proteome</keyword>
<accession>A0ABT6EVU2</accession>
<evidence type="ECO:0000313" key="3">
    <source>
        <dbReference type="Proteomes" id="UP001154265"/>
    </source>
</evidence>
<dbReference type="InterPro" id="IPR038475">
    <property type="entry name" value="RecG_C_sf"/>
</dbReference>
<organism evidence="2 3">
    <name type="scientific">Candidatus Synechococcus calcipolaris G9</name>
    <dbReference type="NCBI Taxonomy" id="1497997"/>
    <lineage>
        <taxon>Bacteria</taxon>
        <taxon>Bacillati</taxon>
        <taxon>Cyanobacteriota</taxon>
        <taxon>Cyanophyceae</taxon>
        <taxon>Synechococcales</taxon>
        <taxon>Synechococcaceae</taxon>
        <taxon>Synechococcus</taxon>
    </lineage>
</organism>
<dbReference type="Gene3D" id="3.30.565.60">
    <property type="match status" value="1"/>
</dbReference>
<feature type="domain" description="Schlafen AlbA-2" evidence="1">
    <location>
        <begin position="19"/>
        <end position="140"/>
    </location>
</feature>
<sequence>MSEENLCFLLESLVSLPHETEWVEFKVNNADPEDIGQYLSALSNSAALQEKQTGYIVWGVEDTTHNILGTSFKPKSAKVGSQELENWLATQLEPRINFKICQFQCNGNNIVLFEIPRATYIPVKFKSIEYVRVGSYKKKLGEHPEKERQLWSIFSKYPFEKGISVENIREQDIPDYIDYPKYFELTSLKLPTDLSGILQRLEAEKLIVSKPGSSYDITNLGAILFAKNLSVFERLSRKAVRVIMYQGKNRIKTLREMQGHMGYAAGFEGLVSYINNLLPQNEVINEALRAETRMYPEIAIRELVANAIIHQNFDIGGTGPIVEIFSDRIEITNPGTPLIEPIRFIDQPPLSRNETLAAFMRRINVCEERGSGIDKVIHAVEMFQLPAPSFKVTDNHIQAILFAHKKLSDMDKDDKVRACYQHACLKFVSNEQMTNSSLRQRFSIASNNASIASRIISDTVVAGFIKPYDPSSESKKHAKYVPFWV</sequence>
<comment type="caution">
    <text evidence="2">The sequence shown here is derived from an EMBL/GenBank/DDBJ whole genome shotgun (WGS) entry which is preliminary data.</text>
</comment>
<reference evidence="2" key="1">
    <citation type="journal article" date="2022" name="Genome Biol. Evol.">
        <title>A New Gene Family Diagnostic for Intracellular Biomineralization of Amorphous Ca Carbonates by Cyanobacteria.</title>
        <authorList>
            <person name="Benzerara K."/>
            <person name="Duprat E."/>
            <person name="Bitard-Feildel T."/>
            <person name="Caumes G."/>
            <person name="Cassier-Chauvat C."/>
            <person name="Chauvat F."/>
            <person name="Dezi M."/>
            <person name="Diop S.I."/>
            <person name="Gaschignard G."/>
            <person name="Gorgen S."/>
            <person name="Gugger M."/>
            <person name="Lopez-Garcia P."/>
            <person name="Millet M."/>
            <person name="Skouri-Panet F."/>
            <person name="Moreira D."/>
            <person name="Callebaut I."/>
        </authorList>
    </citation>
    <scope>NUCLEOTIDE SEQUENCE</scope>
    <source>
        <strain evidence="2">G9</strain>
    </source>
</reference>
<dbReference type="PANTHER" id="PTHR30595">
    <property type="entry name" value="GLPR-RELATED TRANSCRIPTIONAL REPRESSOR"/>
    <property type="match status" value="1"/>
</dbReference>
<dbReference type="Proteomes" id="UP001154265">
    <property type="component" value="Unassembled WGS sequence"/>
</dbReference>
<evidence type="ECO:0000259" key="1">
    <source>
        <dbReference type="Pfam" id="PF04326"/>
    </source>
</evidence>